<evidence type="ECO:0000313" key="2">
    <source>
        <dbReference type="EMBL" id="CAK8987198.1"/>
    </source>
</evidence>
<proteinExistence type="predicted"/>
<feature type="signal peptide" evidence="1">
    <location>
        <begin position="1"/>
        <end position="25"/>
    </location>
</feature>
<reference evidence="2 3" key="1">
    <citation type="submission" date="2024-02" db="EMBL/GenBank/DDBJ databases">
        <authorList>
            <person name="Chen Y."/>
            <person name="Shah S."/>
            <person name="Dougan E. K."/>
            <person name="Thang M."/>
            <person name="Chan C."/>
        </authorList>
    </citation>
    <scope>NUCLEOTIDE SEQUENCE [LARGE SCALE GENOMIC DNA]</scope>
</reference>
<evidence type="ECO:0000256" key="1">
    <source>
        <dbReference type="SAM" id="SignalP"/>
    </source>
</evidence>
<accession>A0ABP0HBN1</accession>
<comment type="caution">
    <text evidence="2">The sequence shown here is derived from an EMBL/GenBank/DDBJ whole genome shotgun (WGS) entry which is preliminary data.</text>
</comment>
<protein>
    <submittedName>
        <fullName evidence="2">Uncharacterized protein</fullName>
    </submittedName>
</protein>
<dbReference type="Proteomes" id="UP001642464">
    <property type="component" value="Unassembled WGS sequence"/>
</dbReference>
<organism evidence="2 3">
    <name type="scientific">Durusdinium trenchii</name>
    <dbReference type="NCBI Taxonomy" id="1381693"/>
    <lineage>
        <taxon>Eukaryota</taxon>
        <taxon>Sar</taxon>
        <taxon>Alveolata</taxon>
        <taxon>Dinophyceae</taxon>
        <taxon>Suessiales</taxon>
        <taxon>Symbiodiniaceae</taxon>
        <taxon>Durusdinium</taxon>
    </lineage>
</organism>
<name>A0ABP0HBN1_9DINO</name>
<keyword evidence="1" id="KW-0732">Signal</keyword>
<dbReference type="EMBL" id="CAXAMM010000379">
    <property type="protein sequence ID" value="CAK8987198.1"/>
    <property type="molecule type" value="Genomic_DNA"/>
</dbReference>
<gene>
    <name evidence="2" type="ORF">SCF082_LOCUS873</name>
</gene>
<evidence type="ECO:0000313" key="3">
    <source>
        <dbReference type="Proteomes" id="UP001642464"/>
    </source>
</evidence>
<sequence length="284" mass="31330">MCTLGVPADFIFLVIMASWMSRVELPWDPQQPVQVLEFFAGKGRIVRAASLAGYEARGHELLYDVPPDGESVHSGMPKRSSYDFCGEAGFVLAVLMILEGEFQNIFASFAPVCSSWSIVNRATSQRTILTPYGNTASTNVIRGNRMASRTGLLAILLACLNSTFIIENPGSSAICWHPGLLWALKCLHKAGKRVYKVFFHMKTFGGLSSKRTMLLTNNPAFCRLERVQGGPSRPLESTCERYVDKNGRVSFKGTDKLKKSQLFSLANGLFWGLAIVFSISCKLV</sequence>
<feature type="chain" id="PRO_5047082258" evidence="1">
    <location>
        <begin position="26"/>
        <end position="284"/>
    </location>
</feature>
<keyword evidence="3" id="KW-1185">Reference proteome</keyword>